<name>A0A6C0G4Y0_9BACL</name>
<dbReference type="AlphaFoldDB" id="A0A6C0G4Y0"/>
<reference evidence="1 2" key="1">
    <citation type="submission" date="2020-01" db="EMBL/GenBank/DDBJ databases">
        <title>Paenibacillus sp. nov., isolated from tomato rhizosphere.</title>
        <authorList>
            <person name="Weon H.-Y."/>
            <person name="Lee S.A."/>
        </authorList>
    </citation>
    <scope>NUCLEOTIDE SEQUENCE [LARGE SCALE GENOMIC DNA]</scope>
    <source>
        <strain evidence="1 2">12200R-189</strain>
    </source>
</reference>
<evidence type="ECO:0008006" key="3">
    <source>
        <dbReference type="Google" id="ProtNLM"/>
    </source>
</evidence>
<dbReference type="InterPro" id="IPR029068">
    <property type="entry name" value="Glyas_Bleomycin-R_OHBP_Dase"/>
</dbReference>
<dbReference type="SUPFAM" id="SSF54593">
    <property type="entry name" value="Glyoxalase/Bleomycin resistance protein/Dihydroxybiphenyl dioxygenase"/>
    <property type="match status" value="1"/>
</dbReference>
<evidence type="ECO:0000313" key="2">
    <source>
        <dbReference type="Proteomes" id="UP000476064"/>
    </source>
</evidence>
<dbReference type="RefSeq" id="WP_162358991.1">
    <property type="nucleotide sequence ID" value="NZ_CP048209.1"/>
</dbReference>
<sequence length="76" mass="8570">MQGLAIAPNCGFHLVQIPDFEPINSYTPFNFVVKDADEVRERLGQLGVEVSELRKGEPRRFDLKDNNGNLISVIQL</sequence>
<dbReference type="Gene3D" id="3.10.180.10">
    <property type="entry name" value="2,3-Dihydroxybiphenyl 1,2-Dioxygenase, domain 1"/>
    <property type="match status" value="1"/>
</dbReference>
<evidence type="ECO:0000313" key="1">
    <source>
        <dbReference type="EMBL" id="QHT62559.1"/>
    </source>
</evidence>
<gene>
    <name evidence="1" type="ORF">GXP70_22975</name>
</gene>
<protein>
    <recommendedName>
        <fullName evidence="3">VOC domain-containing protein</fullName>
    </recommendedName>
</protein>
<proteinExistence type="predicted"/>
<keyword evidence="2" id="KW-1185">Reference proteome</keyword>
<organism evidence="1 2">
    <name type="scientific">Paenibacillus lycopersici</name>
    <dbReference type="NCBI Taxonomy" id="2704462"/>
    <lineage>
        <taxon>Bacteria</taxon>
        <taxon>Bacillati</taxon>
        <taxon>Bacillota</taxon>
        <taxon>Bacilli</taxon>
        <taxon>Bacillales</taxon>
        <taxon>Paenibacillaceae</taxon>
        <taxon>Paenibacillus</taxon>
    </lineage>
</organism>
<dbReference type="EMBL" id="CP048209">
    <property type="protein sequence ID" value="QHT62559.1"/>
    <property type="molecule type" value="Genomic_DNA"/>
</dbReference>
<dbReference type="KEGG" id="plyc:GXP70_22975"/>
<dbReference type="Proteomes" id="UP000476064">
    <property type="component" value="Chromosome"/>
</dbReference>
<accession>A0A6C0G4Y0</accession>